<keyword evidence="1" id="KW-0812">Transmembrane</keyword>
<organism evidence="2 3">
    <name type="scientific">Botryotinia fuckeliana (strain B05.10)</name>
    <name type="common">Noble rot fungus</name>
    <name type="synonym">Botrytis cinerea</name>
    <dbReference type="NCBI Taxonomy" id="332648"/>
    <lineage>
        <taxon>Eukaryota</taxon>
        <taxon>Fungi</taxon>
        <taxon>Dikarya</taxon>
        <taxon>Ascomycota</taxon>
        <taxon>Pezizomycotina</taxon>
        <taxon>Leotiomycetes</taxon>
        <taxon>Helotiales</taxon>
        <taxon>Sclerotiniaceae</taxon>
        <taxon>Botrytis</taxon>
    </lineage>
</organism>
<protein>
    <submittedName>
        <fullName evidence="2">Uncharacterized protein</fullName>
    </submittedName>
</protein>
<dbReference type="Proteomes" id="UP000001798">
    <property type="component" value="Chromosome 11"/>
</dbReference>
<dbReference type="VEuPathDB" id="FungiDB:Bcin11g01100"/>
<dbReference type="KEGG" id="bfu:BCIN_11g01100"/>
<keyword evidence="1" id="KW-0472">Membrane</keyword>
<dbReference type="OrthoDB" id="193478at2759"/>
<dbReference type="Pfam" id="PF10067">
    <property type="entry name" value="DUF2306"/>
    <property type="match status" value="1"/>
</dbReference>
<dbReference type="InterPro" id="IPR018750">
    <property type="entry name" value="DUF2306_membrane"/>
</dbReference>
<dbReference type="AlphaFoldDB" id="A0A384JVZ5"/>
<dbReference type="GeneID" id="36394622"/>
<sequence>MSLSKLTGFAYSQSLICFLLFTLTFSIFSFSQQSIVLGGRLRPRFPLESIDFRDELMKLGKEVHLWSVLPAGTLLPLQFLPIVRRKYLKLHRYLGRLLFLMLLVGNTCALGIAHHAFGGTLETRIWVYTLGVMVFFALLKSWIAIRQKRITEHRVWAIRTWGWTGCILTMRLFMYFLTRFVLSPHTRDFYTVTTCSTLYELYTTHSHPLSLISQNYPICENTLLGLSTHEIQIPVQLGYYPPERIAMTITMVFGTSGWLAMVLHMIGVEWWLHWSANESKKDTMKVKKL</sequence>
<feature type="transmembrane region" description="Helical" evidence="1">
    <location>
        <begin position="245"/>
        <end position="272"/>
    </location>
</feature>
<keyword evidence="1" id="KW-1133">Transmembrane helix</keyword>
<reference evidence="2 3" key="2">
    <citation type="journal article" date="2012" name="Eukaryot. Cell">
        <title>Genome update of Botrytis cinerea strains B05.10 and T4.</title>
        <authorList>
            <person name="Staats M."/>
            <person name="van Kan J.A."/>
        </authorList>
    </citation>
    <scope>NUCLEOTIDE SEQUENCE [LARGE SCALE GENOMIC DNA]</scope>
    <source>
        <strain evidence="2 3">B05.10</strain>
    </source>
</reference>
<evidence type="ECO:0000313" key="3">
    <source>
        <dbReference type="Proteomes" id="UP000001798"/>
    </source>
</evidence>
<keyword evidence="3" id="KW-1185">Reference proteome</keyword>
<dbReference type="RefSeq" id="XP_024551616.1">
    <property type="nucleotide sequence ID" value="XM_024695819.1"/>
</dbReference>
<name>A0A384JVZ5_BOTFB</name>
<reference evidence="2 3" key="3">
    <citation type="journal article" date="2017" name="Mol. Plant Pathol.">
        <title>A gapless genome sequence of the fungus Botrytis cinerea.</title>
        <authorList>
            <person name="Van Kan J.A."/>
            <person name="Stassen J.H."/>
            <person name="Mosbach A."/>
            <person name="Van Der Lee T.A."/>
            <person name="Faino L."/>
            <person name="Farmer A.D."/>
            <person name="Papasotiriou D.G."/>
            <person name="Zhou S."/>
            <person name="Seidl M.F."/>
            <person name="Cottam E."/>
            <person name="Edel D."/>
            <person name="Hahn M."/>
            <person name="Schwartz D.C."/>
            <person name="Dietrich R.A."/>
            <person name="Widdison S."/>
            <person name="Scalliet G."/>
        </authorList>
    </citation>
    <scope>NUCLEOTIDE SEQUENCE [LARGE SCALE GENOMIC DNA]</scope>
    <source>
        <strain evidence="2 3">B05.10</strain>
    </source>
</reference>
<gene>
    <name evidence="2" type="ORF">BCIN_11g01100</name>
</gene>
<evidence type="ECO:0000313" key="2">
    <source>
        <dbReference type="EMBL" id="ATZ54776.1"/>
    </source>
</evidence>
<proteinExistence type="predicted"/>
<feature type="transmembrane region" description="Helical" evidence="1">
    <location>
        <begin position="157"/>
        <end position="177"/>
    </location>
</feature>
<feature type="transmembrane region" description="Helical" evidence="1">
    <location>
        <begin position="93"/>
        <end position="113"/>
    </location>
</feature>
<accession>A0A384JVZ5</accession>
<reference evidence="2 3" key="1">
    <citation type="journal article" date="2011" name="PLoS Genet.">
        <title>Genomic analysis of the necrotrophic fungal pathogens Sclerotinia sclerotiorum and Botrytis cinerea.</title>
        <authorList>
            <person name="Amselem J."/>
            <person name="Cuomo C.A."/>
            <person name="van Kan J.A."/>
            <person name="Viaud M."/>
            <person name="Benito E.P."/>
            <person name="Couloux A."/>
            <person name="Coutinho P.M."/>
            <person name="de Vries R.P."/>
            <person name="Dyer P.S."/>
            <person name="Fillinger S."/>
            <person name="Fournier E."/>
            <person name="Gout L."/>
            <person name="Hahn M."/>
            <person name="Kohn L."/>
            <person name="Lapalu N."/>
            <person name="Plummer K.M."/>
            <person name="Pradier J.M."/>
            <person name="Quevillon E."/>
            <person name="Sharon A."/>
            <person name="Simon A."/>
            <person name="ten Have A."/>
            <person name="Tudzynski B."/>
            <person name="Tudzynski P."/>
            <person name="Wincker P."/>
            <person name="Andrew M."/>
            <person name="Anthouard V."/>
            <person name="Beever R.E."/>
            <person name="Beffa R."/>
            <person name="Benoit I."/>
            <person name="Bouzid O."/>
            <person name="Brault B."/>
            <person name="Chen Z."/>
            <person name="Choquer M."/>
            <person name="Collemare J."/>
            <person name="Cotton P."/>
            <person name="Danchin E.G."/>
            <person name="Da Silva C."/>
            <person name="Gautier A."/>
            <person name="Giraud C."/>
            <person name="Giraud T."/>
            <person name="Gonzalez C."/>
            <person name="Grossetete S."/>
            <person name="Guldener U."/>
            <person name="Henrissat B."/>
            <person name="Howlett B.J."/>
            <person name="Kodira C."/>
            <person name="Kretschmer M."/>
            <person name="Lappartient A."/>
            <person name="Leroch M."/>
            <person name="Levis C."/>
            <person name="Mauceli E."/>
            <person name="Neuveglise C."/>
            <person name="Oeser B."/>
            <person name="Pearson M."/>
            <person name="Poulain J."/>
            <person name="Poussereau N."/>
            <person name="Quesneville H."/>
            <person name="Rascle C."/>
            <person name="Schumacher J."/>
            <person name="Segurens B."/>
            <person name="Sexton A."/>
            <person name="Silva E."/>
            <person name="Sirven C."/>
            <person name="Soanes D.M."/>
            <person name="Talbot N.J."/>
            <person name="Templeton M."/>
            <person name="Yandava C."/>
            <person name="Yarden O."/>
            <person name="Zeng Q."/>
            <person name="Rollins J.A."/>
            <person name="Lebrun M.H."/>
            <person name="Dickman M."/>
        </authorList>
    </citation>
    <scope>NUCLEOTIDE SEQUENCE [LARGE SCALE GENOMIC DNA]</scope>
    <source>
        <strain evidence="2 3">B05.10</strain>
    </source>
</reference>
<feature type="transmembrane region" description="Helical" evidence="1">
    <location>
        <begin position="125"/>
        <end position="145"/>
    </location>
</feature>
<dbReference type="EMBL" id="CP009815">
    <property type="protein sequence ID" value="ATZ54776.1"/>
    <property type="molecule type" value="Genomic_DNA"/>
</dbReference>
<evidence type="ECO:0000256" key="1">
    <source>
        <dbReference type="SAM" id="Phobius"/>
    </source>
</evidence>